<dbReference type="RefSeq" id="WP_244718181.1">
    <property type="nucleotide sequence ID" value="NZ_CP095072.1"/>
</dbReference>
<sequence>MAEKRIFTFEQTEGIPQHTATKVSDEKAKEIVESGAGVEISFGDYDQLEAKASKAYDDYKQKVKEIKESDNPLHTDEYKRWEISKLERQYTNESRALQREWEEKQKEMINQAQQKAAKATVNVTQADYTLADQLATRLALQIKGASNGLEAAAALKDAEASIKHLSDSEKVALQSKMDGLLSAIEQAGEKYNGRKGNQSEVNIKPSIVLQNVQDVRNPDLLAGKVADQLPPNVNVKKSRGQQVKKRVF</sequence>
<keyword evidence="3" id="KW-1185">Reference proteome</keyword>
<evidence type="ECO:0008006" key="4">
    <source>
        <dbReference type="Google" id="ProtNLM"/>
    </source>
</evidence>
<feature type="coiled-coil region" evidence="1">
    <location>
        <begin position="45"/>
        <end position="122"/>
    </location>
</feature>
<accession>A0ABY4EUP1</accession>
<reference evidence="2 3" key="1">
    <citation type="submission" date="2022-04" db="EMBL/GenBank/DDBJ databases">
        <title>Gracilibacillus sp. isolated from saltern.</title>
        <authorList>
            <person name="Won M."/>
            <person name="Lee C.-M."/>
            <person name="Woen H.-Y."/>
            <person name="Kwon S.-W."/>
        </authorList>
    </citation>
    <scope>NUCLEOTIDE SEQUENCE [LARGE SCALE GENOMIC DNA]</scope>
    <source>
        <strain evidence="2 3">SSWR10-1</strain>
    </source>
</reference>
<keyword evidence="1" id="KW-0175">Coiled coil</keyword>
<dbReference type="EMBL" id="CP095072">
    <property type="protein sequence ID" value="UOQ48127.1"/>
    <property type="molecule type" value="Genomic_DNA"/>
</dbReference>
<proteinExistence type="predicted"/>
<dbReference type="Proteomes" id="UP000831782">
    <property type="component" value="Chromosome"/>
</dbReference>
<name>A0ABY4EUP1_9BACI</name>
<evidence type="ECO:0000313" key="2">
    <source>
        <dbReference type="EMBL" id="UOQ48127.1"/>
    </source>
</evidence>
<protein>
    <recommendedName>
        <fullName evidence="4">Phage minor structural protein GP20</fullName>
    </recommendedName>
</protein>
<evidence type="ECO:0000313" key="3">
    <source>
        <dbReference type="Proteomes" id="UP000831782"/>
    </source>
</evidence>
<organism evidence="2 3">
    <name type="scientific">Gracilibacillus caseinilyticus</name>
    <dbReference type="NCBI Taxonomy" id="2932256"/>
    <lineage>
        <taxon>Bacteria</taxon>
        <taxon>Bacillati</taxon>
        <taxon>Bacillota</taxon>
        <taxon>Bacilli</taxon>
        <taxon>Bacillales</taxon>
        <taxon>Bacillaceae</taxon>
        <taxon>Gracilibacillus</taxon>
    </lineage>
</organism>
<gene>
    <name evidence="2" type="ORF">MUN88_19100</name>
</gene>
<evidence type="ECO:0000256" key="1">
    <source>
        <dbReference type="SAM" id="Coils"/>
    </source>
</evidence>